<evidence type="ECO:0000256" key="1">
    <source>
        <dbReference type="SAM" id="Coils"/>
    </source>
</evidence>
<feature type="coiled-coil region" evidence="1">
    <location>
        <begin position="99"/>
        <end position="126"/>
    </location>
</feature>
<sequence>MAGGSQVLGAFPPPTVRKCGPEYISLPKTQIPLMVHYPLGILSDVYNLPARTLKCSLVNQSAAAEIEATMASTETLTVLIEKTLEKHFAKAEAASKEGFTRLEQRLDALRSDFLSLKEETKALKEAHTNLTERTAGVEQAHTALSKTMTTVETKLAEQEDRSRQNNIIVHGLGEGKQGSNALQYITAQLPLWFPILKEMPPEIMKAHRIGPPRSNATAKPRVMIFMCLRYTDRARILKAARDSPLVVGEKEVRFSADYSVATRIRRKSCYPVMEKARRAGFQAFLLYPATIKVSKGHEHNFFVDTTKLEEFLGSHGKRINLLFWFRAAGHVMASQTLLIG</sequence>
<evidence type="ECO:0000313" key="3">
    <source>
        <dbReference type="Proteomes" id="UP000472267"/>
    </source>
</evidence>
<dbReference type="PANTHER" id="PTHR11505">
    <property type="entry name" value="L1 TRANSPOSABLE ELEMENT-RELATED"/>
    <property type="match status" value="1"/>
</dbReference>
<reference evidence="2" key="1">
    <citation type="submission" date="2019-06" db="EMBL/GenBank/DDBJ databases">
        <authorList>
            <consortium name="Wellcome Sanger Institute Data Sharing"/>
        </authorList>
    </citation>
    <scope>NUCLEOTIDE SEQUENCE [LARGE SCALE GENOMIC DNA]</scope>
</reference>
<dbReference type="InParanoid" id="A0A672GF89"/>
<organism evidence="2 3">
    <name type="scientific">Salarias fasciatus</name>
    <name type="common">Jewelled blenny</name>
    <name type="synonym">Blennius fasciatus</name>
    <dbReference type="NCBI Taxonomy" id="181472"/>
    <lineage>
        <taxon>Eukaryota</taxon>
        <taxon>Metazoa</taxon>
        <taxon>Chordata</taxon>
        <taxon>Craniata</taxon>
        <taxon>Vertebrata</taxon>
        <taxon>Euteleostomi</taxon>
        <taxon>Actinopterygii</taxon>
        <taxon>Neopterygii</taxon>
        <taxon>Teleostei</taxon>
        <taxon>Neoteleostei</taxon>
        <taxon>Acanthomorphata</taxon>
        <taxon>Ovalentaria</taxon>
        <taxon>Blenniimorphae</taxon>
        <taxon>Blenniiformes</taxon>
        <taxon>Blennioidei</taxon>
        <taxon>Blenniidae</taxon>
        <taxon>Salariinae</taxon>
        <taxon>Salarias</taxon>
    </lineage>
</organism>
<evidence type="ECO:0008006" key="4">
    <source>
        <dbReference type="Google" id="ProtNLM"/>
    </source>
</evidence>
<name>A0A672GF89_SALFA</name>
<dbReference type="Gene3D" id="3.30.70.1820">
    <property type="entry name" value="L1 transposable element, RRM domain"/>
    <property type="match status" value="1"/>
</dbReference>
<accession>A0A672GF89</accession>
<proteinExistence type="predicted"/>
<dbReference type="Ensembl" id="ENSSFAT00005018164.1">
    <property type="protein sequence ID" value="ENSSFAP00005017486.1"/>
    <property type="gene ID" value="ENSSFAG00005009250.1"/>
</dbReference>
<dbReference type="AlphaFoldDB" id="A0A672GF89"/>
<keyword evidence="1" id="KW-0175">Coiled coil</keyword>
<reference evidence="2" key="3">
    <citation type="submission" date="2025-09" db="UniProtKB">
        <authorList>
            <consortium name="Ensembl"/>
        </authorList>
    </citation>
    <scope>IDENTIFICATION</scope>
</reference>
<reference evidence="2" key="2">
    <citation type="submission" date="2025-08" db="UniProtKB">
        <authorList>
            <consortium name="Ensembl"/>
        </authorList>
    </citation>
    <scope>IDENTIFICATION</scope>
</reference>
<evidence type="ECO:0000313" key="2">
    <source>
        <dbReference type="Ensembl" id="ENSSFAP00005017486.1"/>
    </source>
</evidence>
<keyword evidence="3" id="KW-1185">Reference proteome</keyword>
<protein>
    <recommendedName>
        <fullName evidence="4">L1 transposable element RRM domain-containing protein</fullName>
    </recommendedName>
</protein>
<dbReference type="Proteomes" id="UP000472267">
    <property type="component" value="Chromosome 12"/>
</dbReference>
<dbReference type="InterPro" id="IPR004244">
    <property type="entry name" value="Transposase_22"/>
</dbReference>